<evidence type="ECO:0000256" key="11">
    <source>
        <dbReference type="ARBA" id="ARBA00022989"/>
    </source>
</evidence>
<protein>
    <recommendedName>
        <fullName evidence="20">Peptidase M28 domain-containing protein</fullName>
    </recommendedName>
</protein>
<dbReference type="STRING" id="200361.A0A453FF41"/>
<feature type="domain" description="Transferrin receptor-like dimerisation" evidence="16">
    <location>
        <begin position="764"/>
        <end position="890"/>
    </location>
</feature>
<feature type="domain" description="PA" evidence="15">
    <location>
        <begin position="163"/>
        <end position="243"/>
    </location>
</feature>
<organism evidence="18 19">
    <name type="scientific">Aegilops tauschii subsp. strangulata</name>
    <name type="common">Goatgrass</name>
    <dbReference type="NCBI Taxonomy" id="200361"/>
    <lineage>
        <taxon>Eukaryota</taxon>
        <taxon>Viridiplantae</taxon>
        <taxon>Streptophyta</taxon>
        <taxon>Embryophyta</taxon>
        <taxon>Tracheophyta</taxon>
        <taxon>Spermatophyta</taxon>
        <taxon>Magnoliopsida</taxon>
        <taxon>Liliopsida</taxon>
        <taxon>Poales</taxon>
        <taxon>Poaceae</taxon>
        <taxon>BOP clade</taxon>
        <taxon>Pooideae</taxon>
        <taxon>Triticodae</taxon>
        <taxon>Triticeae</taxon>
        <taxon>Triticinae</taxon>
        <taxon>Aegilops</taxon>
    </lineage>
</organism>
<dbReference type="Pfam" id="PF04253">
    <property type="entry name" value="TFR_dimer"/>
    <property type="match status" value="1"/>
</dbReference>
<reference evidence="19" key="2">
    <citation type="journal article" date="2017" name="Nat. Plants">
        <title>The Aegilops tauschii genome reveals multiple impacts of transposons.</title>
        <authorList>
            <person name="Zhao G."/>
            <person name="Zou C."/>
            <person name="Li K."/>
            <person name="Wang K."/>
            <person name="Li T."/>
            <person name="Gao L."/>
            <person name="Zhang X."/>
            <person name="Wang H."/>
            <person name="Yang Z."/>
            <person name="Liu X."/>
            <person name="Jiang W."/>
            <person name="Mao L."/>
            <person name="Kong X."/>
            <person name="Jiao Y."/>
            <person name="Jia J."/>
        </authorList>
    </citation>
    <scope>NUCLEOTIDE SEQUENCE [LARGE SCALE GENOMIC DNA]</scope>
    <source>
        <strain evidence="19">cv. AL8/78</strain>
    </source>
</reference>
<dbReference type="InterPro" id="IPR039373">
    <property type="entry name" value="Peptidase_M28B"/>
</dbReference>
<dbReference type="AlphaFoldDB" id="A0A453FF41"/>
<dbReference type="Pfam" id="PF04389">
    <property type="entry name" value="Peptidase_M28"/>
    <property type="match status" value="1"/>
</dbReference>
<proteinExistence type="inferred from homology"/>
<keyword evidence="19" id="KW-1185">Reference proteome</keyword>
<comment type="subcellular location">
    <subcellularLocation>
        <location evidence="2">Membrane</location>
        <topology evidence="2">Single-pass type II membrane protein</topology>
    </subcellularLocation>
</comment>
<evidence type="ECO:0000256" key="13">
    <source>
        <dbReference type="ARBA" id="ARBA00023136"/>
    </source>
</evidence>
<dbReference type="GO" id="GO:0046872">
    <property type="term" value="F:metal ion binding"/>
    <property type="evidence" value="ECO:0007669"/>
    <property type="project" value="UniProtKB-KW"/>
</dbReference>
<evidence type="ECO:0000259" key="16">
    <source>
        <dbReference type="Pfam" id="PF04253"/>
    </source>
</evidence>
<keyword evidence="11" id="KW-1133">Transmembrane helix</keyword>
<dbReference type="FunFam" id="3.50.30.30:FF:000008">
    <property type="entry name" value="Glutamate carboxypeptidase 2"/>
    <property type="match status" value="1"/>
</dbReference>
<evidence type="ECO:0000256" key="12">
    <source>
        <dbReference type="ARBA" id="ARBA00023049"/>
    </source>
</evidence>
<reference evidence="18" key="5">
    <citation type="journal article" date="2021" name="G3 (Bethesda)">
        <title>Aegilops tauschii genome assembly Aet v5.0 features greater sequence contiguity and improved annotation.</title>
        <authorList>
            <person name="Wang L."/>
            <person name="Zhu T."/>
            <person name="Rodriguez J.C."/>
            <person name="Deal K.R."/>
            <person name="Dubcovsky J."/>
            <person name="McGuire P.E."/>
            <person name="Lux T."/>
            <person name="Spannagl M."/>
            <person name="Mayer K.F.X."/>
            <person name="Baldrich P."/>
            <person name="Meyers B.C."/>
            <person name="Huo N."/>
            <person name="Gu Y.Q."/>
            <person name="Zhou H."/>
            <person name="Devos K.M."/>
            <person name="Bennetzen J.L."/>
            <person name="Unver T."/>
            <person name="Budak H."/>
            <person name="Gulick P.J."/>
            <person name="Galiba G."/>
            <person name="Kalapos B."/>
            <person name="Nelson D.R."/>
            <person name="Li P."/>
            <person name="You F.M."/>
            <person name="Luo M.C."/>
            <person name="Dvorak J."/>
        </authorList>
    </citation>
    <scope>NUCLEOTIDE SEQUENCE [LARGE SCALE GENOMIC DNA]</scope>
    <source>
        <strain evidence="18">cv. AL8/78</strain>
    </source>
</reference>
<reference evidence="19" key="1">
    <citation type="journal article" date="2014" name="Science">
        <title>Ancient hybridizations among the ancestral genomes of bread wheat.</title>
        <authorList>
            <consortium name="International Wheat Genome Sequencing Consortium,"/>
            <person name="Marcussen T."/>
            <person name="Sandve S.R."/>
            <person name="Heier L."/>
            <person name="Spannagl M."/>
            <person name="Pfeifer M."/>
            <person name="Jakobsen K.S."/>
            <person name="Wulff B.B."/>
            <person name="Steuernagel B."/>
            <person name="Mayer K.F."/>
            <person name="Olsen O.A."/>
        </authorList>
    </citation>
    <scope>NUCLEOTIDE SEQUENCE [LARGE SCALE GENOMIC DNA]</scope>
    <source>
        <strain evidence="19">cv. AL8/78</strain>
    </source>
</reference>
<dbReference type="Gene3D" id="1.20.930.40">
    <property type="entry name" value="Transferrin receptor-like, dimerisation domain"/>
    <property type="match status" value="1"/>
</dbReference>
<evidence type="ECO:0000256" key="6">
    <source>
        <dbReference type="ARBA" id="ARBA00022692"/>
    </source>
</evidence>
<comment type="cofactor">
    <cofactor evidence="1">
        <name>Zn(2+)</name>
        <dbReference type="ChEBI" id="CHEBI:29105"/>
    </cofactor>
</comment>
<reference evidence="18" key="3">
    <citation type="journal article" date="2017" name="Nature">
        <title>Genome sequence of the progenitor of the wheat D genome Aegilops tauschii.</title>
        <authorList>
            <person name="Luo M.C."/>
            <person name="Gu Y.Q."/>
            <person name="Puiu D."/>
            <person name="Wang H."/>
            <person name="Twardziok S.O."/>
            <person name="Deal K.R."/>
            <person name="Huo N."/>
            <person name="Zhu T."/>
            <person name="Wang L."/>
            <person name="Wang Y."/>
            <person name="McGuire P.E."/>
            <person name="Liu S."/>
            <person name="Long H."/>
            <person name="Ramasamy R.K."/>
            <person name="Rodriguez J.C."/>
            <person name="Van S.L."/>
            <person name="Yuan L."/>
            <person name="Wang Z."/>
            <person name="Xia Z."/>
            <person name="Xiao L."/>
            <person name="Anderson O.D."/>
            <person name="Ouyang S."/>
            <person name="Liang Y."/>
            <person name="Zimin A.V."/>
            <person name="Pertea G."/>
            <person name="Qi P."/>
            <person name="Bennetzen J.L."/>
            <person name="Dai X."/>
            <person name="Dawson M.W."/>
            <person name="Muller H.G."/>
            <person name="Kugler K."/>
            <person name="Rivarola-Duarte L."/>
            <person name="Spannagl M."/>
            <person name="Mayer K.F.X."/>
            <person name="Lu F.H."/>
            <person name="Bevan M.W."/>
            <person name="Leroy P."/>
            <person name="Li P."/>
            <person name="You F.M."/>
            <person name="Sun Q."/>
            <person name="Liu Z."/>
            <person name="Lyons E."/>
            <person name="Wicker T."/>
            <person name="Salzberg S.L."/>
            <person name="Devos K.M."/>
            <person name="Dvorak J."/>
        </authorList>
    </citation>
    <scope>NUCLEOTIDE SEQUENCE [LARGE SCALE GENOMIC DNA]</scope>
    <source>
        <strain evidence="18">cv. AL8/78</strain>
    </source>
</reference>
<feature type="domain" description="PA" evidence="15">
    <location>
        <begin position="340"/>
        <end position="420"/>
    </location>
</feature>
<dbReference type="InterPro" id="IPR007365">
    <property type="entry name" value="TFR-like_dimer_dom"/>
</dbReference>
<dbReference type="SUPFAM" id="SSF52025">
    <property type="entry name" value="PA domain"/>
    <property type="match status" value="2"/>
</dbReference>
<dbReference type="Proteomes" id="UP000015105">
    <property type="component" value="Chromosome 3D"/>
</dbReference>
<evidence type="ECO:0000256" key="10">
    <source>
        <dbReference type="ARBA" id="ARBA00022968"/>
    </source>
</evidence>
<keyword evidence="12" id="KW-0482">Metalloprotease</keyword>
<keyword evidence="7" id="KW-0479">Metal-binding</keyword>
<dbReference type="SUPFAM" id="SSF53187">
    <property type="entry name" value="Zn-dependent exopeptidases"/>
    <property type="match status" value="1"/>
</dbReference>
<name>A0A453FF41_AEGTS</name>
<evidence type="ECO:0008006" key="20">
    <source>
        <dbReference type="Google" id="ProtNLM"/>
    </source>
</evidence>
<dbReference type="Gene3D" id="3.40.630.10">
    <property type="entry name" value="Zn peptidases"/>
    <property type="match status" value="1"/>
</dbReference>
<dbReference type="Gramene" id="AET3Gv20660400.1">
    <property type="protein sequence ID" value="AET3Gv20660400.1"/>
    <property type="gene ID" value="AET3Gv20660400"/>
</dbReference>
<reference evidence="18" key="4">
    <citation type="submission" date="2019-03" db="UniProtKB">
        <authorList>
            <consortium name="EnsemblPlants"/>
        </authorList>
    </citation>
    <scope>IDENTIFICATION</scope>
</reference>
<evidence type="ECO:0000256" key="9">
    <source>
        <dbReference type="ARBA" id="ARBA00022833"/>
    </source>
</evidence>
<dbReference type="InterPro" id="IPR007484">
    <property type="entry name" value="Peptidase_M28"/>
</dbReference>
<evidence type="ECO:0000259" key="17">
    <source>
        <dbReference type="Pfam" id="PF04389"/>
    </source>
</evidence>
<dbReference type="Gene3D" id="3.50.30.30">
    <property type="match status" value="2"/>
</dbReference>
<evidence type="ECO:0000313" key="18">
    <source>
        <dbReference type="EnsemblPlants" id="AET3Gv20660400.1"/>
    </source>
</evidence>
<feature type="domain" description="Peptidase M28" evidence="17">
    <location>
        <begin position="518"/>
        <end position="704"/>
    </location>
</feature>
<dbReference type="InterPro" id="IPR003137">
    <property type="entry name" value="PA_domain"/>
</dbReference>
<keyword evidence="14" id="KW-0325">Glycoprotein</keyword>
<dbReference type="EnsemblPlants" id="AET3Gv20660400.1">
    <property type="protein sequence ID" value="AET3Gv20660400.1"/>
    <property type="gene ID" value="AET3Gv20660400"/>
</dbReference>
<keyword evidence="4" id="KW-0121">Carboxypeptidase</keyword>
<dbReference type="GO" id="GO:0006508">
    <property type="term" value="P:proteolysis"/>
    <property type="evidence" value="ECO:0007669"/>
    <property type="project" value="UniProtKB-KW"/>
</dbReference>
<dbReference type="GO" id="GO:0016020">
    <property type="term" value="C:membrane"/>
    <property type="evidence" value="ECO:0007669"/>
    <property type="project" value="UniProtKB-SubCell"/>
</dbReference>
<keyword evidence="6" id="KW-0812">Transmembrane</keyword>
<evidence type="ECO:0000313" key="19">
    <source>
        <dbReference type="Proteomes" id="UP000015105"/>
    </source>
</evidence>
<dbReference type="FunFam" id="1.20.930.40:FF:000001">
    <property type="entry name" value="N-acetylated-alpha-linked acidic dipeptidase 2"/>
    <property type="match status" value="1"/>
</dbReference>
<dbReference type="InterPro" id="IPR046450">
    <property type="entry name" value="PA_dom_sf"/>
</dbReference>
<evidence type="ECO:0000256" key="4">
    <source>
        <dbReference type="ARBA" id="ARBA00022645"/>
    </source>
</evidence>
<dbReference type="InterPro" id="IPR036757">
    <property type="entry name" value="TFR-like_dimer_dom_sf"/>
</dbReference>
<accession>A0A453FF41</accession>
<evidence type="ECO:0000256" key="7">
    <source>
        <dbReference type="ARBA" id="ARBA00022723"/>
    </source>
</evidence>
<evidence type="ECO:0000256" key="14">
    <source>
        <dbReference type="ARBA" id="ARBA00023180"/>
    </source>
</evidence>
<dbReference type="SUPFAM" id="SSF47672">
    <property type="entry name" value="Transferrin receptor-like dimerisation domain"/>
    <property type="match status" value="1"/>
</dbReference>
<dbReference type="GO" id="GO:0004180">
    <property type="term" value="F:carboxypeptidase activity"/>
    <property type="evidence" value="ECO:0007669"/>
    <property type="project" value="UniProtKB-KW"/>
</dbReference>
<evidence type="ECO:0000256" key="3">
    <source>
        <dbReference type="ARBA" id="ARBA00005634"/>
    </source>
</evidence>
<dbReference type="FunFam" id="3.40.630.10:FF:000009">
    <property type="entry name" value="N-acetylated-alpha-linked acidic dipeptidase 2"/>
    <property type="match status" value="1"/>
</dbReference>
<sequence>HDDSCLRAPLIPATPPLPPRATARLHPLPLLVGALFAAYYHLLVEPAPSYYQSLFLSLGSNDTAAAHLRALTVRPHLAGTEANALAADHVVSTLSSLSFPTRVTPYEVLLSSPVRRSLSLSAPGRDTTAFALVQDTYPGDPYAAASAEVVPTFLAYAASGSAATEVVYANYGRTEDYAYLASRGVNVTGKVALARYGKVYRGDIVKNARDAGAAAAVIFTDPKDYTPGKAFPDGPWMPPTGVQVGSTFKGVGDPTTPMWASSEGCERVSVAEAMAFPTRVTPYEVLLSYPVRRSLSLSAPGRDTTAFALVQDTYPGDPYAAASAEVVPTFLAYAASGSAATEVVYANYGRTEDYAYLASRGVNVTGKVALARYGKVYRGDIVKNARDAGAAAAVIFTDPKDYTPGKAFPDGPWMPPTGVQVGSTFKGVGDPTTPMWASSEGCERVSVAEAMATDDMPGIPALPVSGRDGEEILRLVGGDVAPEDWQGGEGAPVYHLGPGPAVLNLSYTGNETLATIQNVISVIEGKEEPDRYVILGNHRDAWTFGAADPNSGTAALLELAERLSKLQTKGWRPRRTIILCNWDAEEYGLIGSTEWVEENRAMLTSRTVAYLNVDVGVSGSGLDASATPQLDELLKQASKKVQNPDNGTESLYDMWMASDGSLIGRLGGGGSDYSAFVQHIGIPSVQMSIWSEYAVYHSVYDDFTWMEKYGDPMFRRHVAVASIWGLVALGLSDEEILPFNYSSYVTELENGAVDINKRVLGMPVSLSPIHKSIKQLNRAVLKVDSELQALQTWKFWSPWRNNPLRVRDLNDRLMMTERAFTEREGLSGRPWYKHMIYGPSLYNDYGAEAYPGVDDAIQTAKKANTSESWQSVQHEIHRVARVISQSASVLSGGFS</sequence>
<evidence type="ECO:0000259" key="15">
    <source>
        <dbReference type="Pfam" id="PF02225"/>
    </source>
</evidence>
<dbReference type="PANTHER" id="PTHR10404:SF46">
    <property type="entry name" value="VACUOLAR PROTEIN SORTING-ASSOCIATED PROTEIN 70"/>
    <property type="match status" value="1"/>
</dbReference>
<keyword evidence="8" id="KW-0378">Hydrolase</keyword>
<dbReference type="Pfam" id="PF02225">
    <property type="entry name" value="PA"/>
    <property type="match status" value="2"/>
</dbReference>
<dbReference type="CDD" id="cd02121">
    <property type="entry name" value="PA_GCPII_like"/>
    <property type="match status" value="1"/>
</dbReference>
<keyword evidence="9" id="KW-0862">Zinc</keyword>
<dbReference type="GO" id="GO:0008237">
    <property type="term" value="F:metallopeptidase activity"/>
    <property type="evidence" value="ECO:0007669"/>
    <property type="project" value="UniProtKB-KW"/>
</dbReference>
<dbReference type="CDD" id="cd08022">
    <property type="entry name" value="M28_PSMA_like"/>
    <property type="match status" value="1"/>
</dbReference>
<evidence type="ECO:0000256" key="1">
    <source>
        <dbReference type="ARBA" id="ARBA00001947"/>
    </source>
</evidence>
<keyword evidence="5" id="KW-0645">Protease</keyword>
<dbReference type="PANTHER" id="PTHR10404">
    <property type="entry name" value="N-ACETYLATED-ALPHA-LINKED ACIDIC DIPEPTIDASE"/>
    <property type="match status" value="1"/>
</dbReference>
<comment type="similarity">
    <text evidence="3">Belongs to the peptidase M28 family. M28B subfamily.</text>
</comment>
<keyword evidence="13" id="KW-0472">Membrane</keyword>
<evidence type="ECO:0000256" key="8">
    <source>
        <dbReference type="ARBA" id="ARBA00022801"/>
    </source>
</evidence>
<keyword evidence="10" id="KW-0735">Signal-anchor</keyword>
<evidence type="ECO:0000256" key="5">
    <source>
        <dbReference type="ARBA" id="ARBA00022670"/>
    </source>
</evidence>
<evidence type="ECO:0000256" key="2">
    <source>
        <dbReference type="ARBA" id="ARBA00004606"/>
    </source>
</evidence>